<dbReference type="InterPro" id="IPR033433">
    <property type="entry name" value="GtaA_N"/>
</dbReference>
<name>A0A069QTB1_HOYLO</name>
<dbReference type="Pfam" id="PF16335">
    <property type="entry name" value="GtaA_6_Hairpin"/>
    <property type="match status" value="1"/>
</dbReference>
<dbReference type="Proteomes" id="UP000027442">
    <property type="component" value="Unassembled WGS sequence"/>
</dbReference>
<feature type="domain" description="Glutaminase A central" evidence="3">
    <location>
        <begin position="493"/>
        <end position="840"/>
    </location>
</feature>
<organism evidence="5 6">
    <name type="scientific">Hoylesella loescheii DSM 19665 = JCM 12249 = ATCC 15930</name>
    <dbReference type="NCBI Taxonomy" id="1122985"/>
    <lineage>
        <taxon>Bacteria</taxon>
        <taxon>Pseudomonadati</taxon>
        <taxon>Bacteroidota</taxon>
        <taxon>Bacteroidia</taxon>
        <taxon>Bacteroidales</taxon>
        <taxon>Prevotellaceae</taxon>
        <taxon>Hoylesella</taxon>
    </lineage>
</organism>
<evidence type="ECO:0000259" key="4">
    <source>
        <dbReference type="Pfam" id="PF17168"/>
    </source>
</evidence>
<dbReference type="InterPro" id="IPR032515">
    <property type="entry name" value="DUF4964"/>
</dbReference>
<dbReference type="InterPro" id="IPR052743">
    <property type="entry name" value="Glutaminase_GtaA"/>
</dbReference>
<sequence length="903" mass="103000">MKKLLLCLVGMANVLTVEAQVGSFFEPYRRTSLRLPSVPLIVNDPYFSIWSAHNNLYDGATCHWTGQRKAIDGLLRVDGTTYRFMGKDKGRLLKPVAPMADMGAWKAKVSYTKPAANWAQRDLNDSKWQTQQAAFGSPKEYPNIRTAWTDTNSDIYIRRHVTLTKEDLARDLWLIFSHDDKCEVYINGVLATETGETWVQNEELMLPTNVKQSLRVGDNVIAYHVHNTTGGANADIGLFANVKESHNNIRNAVQTSCDVMATNTYYTFRCGGVDLRLVFTAPMFLDDLNLLSTPINYISYQVRANDKRKHDVQIFFGTTPELAVIKNTQPTISRIQNVNNIDYVRTGSVEQNVLGKSGDIICIDWGYLMIPNVNGNVTMADQNAVESQFVSKGTLAQRDALRIRSNNESEMPMLGYLHNFGLTECDSSYMMIGYDEVQDVQFLGTRYKAYWAKDGQQLTDAFESFRDNYKTYMQRARRWDKIIYDDALAAGNKKYAETLAASYRQTLAAHKLFMDKDGDLMYFSKENSSGGFINTVDVTYPAAPLFFTYNTQLEKGALEGVFKYCADSSRWGFHFPAHDLGFYPIADKQTYASCFPGANGDFGKNMPVEEAGNMVILTAMTCLREGKADFAKKYWDLLTMWTNYLVANGQDPANQLCTDDFAGHLAHNVNLSVKAIMGIAGYALMAQMQGENATYRTYMDKARQMAATLERTANDGDHYRLAYDRSGTWSMKYNMLWDKMWGLNLFSKQMKQKEYSYYLTKAEPYGIPLDNRERYTKSDWEMWTACLAENQEGFARIADLVWEFANKTKNRVPFSDWYWVNSGDYQIFQGRSVLGGHWMKVLMDNFLKNKKFSTDIENVTQTPDTSKNEMSRYDVDGRRLSTPKRGINVVRYKDKTVKKVVVR</sequence>
<dbReference type="RefSeq" id="WP_018966150.1">
    <property type="nucleotide sequence ID" value="NZ_KB899210.1"/>
</dbReference>
<dbReference type="PANTHER" id="PTHR31987">
    <property type="entry name" value="GLUTAMINASE A-RELATED"/>
    <property type="match status" value="1"/>
</dbReference>
<feature type="domain" description="DUF4964" evidence="2">
    <location>
        <begin position="18"/>
        <end position="90"/>
    </location>
</feature>
<evidence type="ECO:0008006" key="7">
    <source>
        <dbReference type="Google" id="ProtNLM"/>
    </source>
</evidence>
<dbReference type="InterPro" id="IPR032514">
    <property type="entry name" value="GtaA_central"/>
</dbReference>
<comment type="caution">
    <text evidence="5">The sequence shown here is derived from an EMBL/GenBank/DDBJ whole genome shotgun (WGS) entry which is preliminary data.</text>
</comment>
<keyword evidence="6" id="KW-1185">Reference proteome</keyword>
<feature type="signal peptide" evidence="1">
    <location>
        <begin position="1"/>
        <end position="19"/>
    </location>
</feature>
<feature type="domain" description="Glutaminase A N-terminal" evidence="4">
    <location>
        <begin position="262"/>
        <end position="486"/>
    </location>
</feature>
<accession>A0A069QTB1</accession>
<evidence type="ECO:0000256" key="1">
    <source>
        <dbReference type="SAM" id="SignalP"/>
    </source>
</evidence>
<protein>
    <recommendedName>
        <fullName evidence="7">Glutaminase</fullName>
    </recommendedName>
</protein>
<gene>
    <name evidence="5" type="ORF">HMPREF1991_00858</name>
</gene>
<evidence type="ECO:0000259" key="3">
    <source>
        <dbReference type="Pfam" id="PF16335"/>
    </source>
</evidence>
<dbReference type="EMBL" id="JNGW01000031">
    <property type="protein sequence ID" value="KDR53076.1"/>
    <property type="molecule type" value="Genomic_DNA"/>
</dbReference>
<feature type="chain" id="PRO_5001665693" description="Glutaminase" evidence="1">
    <location>
        <begin position="20"/>
        <end position="903"/>
    </location>
</feature>
<dbReference type="AlphaFoldDB" id="A0A069QTB1"/>
<evidence type="ECO:0000313" key="5">
    <source>
        <dbReference type="EMBL" id="KDR53076.1"/>
    </source>
</evidence>
<evidence type="ECO:0000313" key="6">
    <source>
        <dbReference type="Proteomes" id="UP000027442"/>
    </source>
</evidence>
<proteinExistence type="predicted"/>
<keyword evidence="1" id="KW-0732">Signal</keyword>
<dbReference type="PANTHER" id="PTHR31987:SF1">
    <property type="entry name" value="GLUTAMINASE A"/>
    <property type="match status" value="1"/>
</dbReference>
<dbReference type="SUPFAM" id="SSF49785">
    <property type="entry name" value="Galactose-binding domain-like"/>
    <property type="match status" value="1"/>
</dbReference>
<dbReference type="eggNOG" id="COG3250">
    <property type="taxonomic scope" value="Bacteria"/>
</dbReference>
<reference evidence="5 6" key="1">
    <citation type="submission" date="2013-08" db="EMBL/GenBank/DDBJ databases">
        <authorList>
            <person name="Weinstock G."/>
            <person name="Sodergren E."/>
            <person name="Wylie T."/>
            <person name="Fulton L."/>
            <person name="Fulton R."/>
            <person name="Fronick C."/>
            <person name="O'Laughlin M."/>
            <person name="Godfrey J."/>
            <person name="Miner T."/>
            <person name="Herter B."/>
            <person name="Appelbaum E."/>
            <person name="Cordes M."/>
            <person name="Lek S."/>
            <person name="Wollam A."/>
            <person name="Pepin K.H."/>
            <person name="Palsikar V.B."/>
            <person name="Mitreva M."/>
            <person name="Wilson R.K."/>
        </authorList>
    </citation>
    <scope>NUCLEOTIDE SEQUENCE [LARGE SCALE GENOMIC DNA]</scope>
    <source>
        <strain evidence="5 6">ATCC 15930</strain>
    </source>
</reference>
<dbReference type="Pfam" id="PF17168">
    <property type="entry name" value="DUF5127"/>
    <property type="match status" value="1"/>
</dbReference>
<dbReference type="Pfam" id="PF16334">
    <property type="entry name" value="DUF4964"/>
    <property type="match status" value="1"/>
</dbReference>
<dbReference type="HOGENOM" id="CLU_008020_2_0_10"/>
<dbReference type="InterPro" id="IPR008979">
    <property type="entry name" value="Galactose-bd-like_sf"/>
</dbReference>
<dbReference type="Gene3D" id="2.60.120.260">
    <property type="entry name" value="Galactose-binding domain-like"/>
    <property type="match status" value="1"/>
</dbReference>
<dbReference type="PATRIC" id="fig|1122985.7.peg.888"/>
<evidence type="ECO:0000259" key="2">
    <source>
        <dbReference type="Pfam" id="PF16334"/>
    </source>
</evidence>